<dbReference type="OrthoDB" id="47007at2759"/>
<evidence type="ECO:0000256" key="1">
    <source>
        <dbReference type="ARBA" id="ARBA00023180"/>
    </source>
</evidence>
<dbReference type="InterPro" id="IPR029058">
    <property type="entry name" value="AB_hydrolase_fold"/>
</dbReference>
<organism evidence="3 4">
    <name type="scientific">Arctia plantaginis</name>
    <name type="common">Wood tiger moth</name>
    <name type="synonym">Phalaena plantaginis</name>
    <dbReference type="NCBI Taxonomy" id="874455"/>
    <lineage>
        <taxon>Eukaryota</taxon>
        <taxon>Metazoa</taxon>
        <taxon>Ecdysozoa</taxon>
        <taxon>Arthropoda</taxon>
        <taxon>Hexapoda</taxon>
        <taxon>Insecta</taxon>
        <taxon>Pterygota</taxon>
        <taxon>Neoptera</taxon>
        <taxon>Endopterygota</taxon>
        <taxon>Lepidoptera</taxon>
        <taxon>Glossata</taxon>
        <taxon>Ditrysia</taxon>
        <taxon>Noctuoidea</taxon>
        <taxon>Erebidae</taxon>
        <taxon>Arctiinae</taxon>
        <taxon>Arctia</taxon>
    </lineage>
</organism>
<dbReference type="Gene3D" id="3.40.50.1820">
    <property type="entry name" value="alpha/beta hydrolase"/>
    <property type="match status" value="1"/>
</dbReference>
<keyword evidence="1" id="KW-0325">Glycoprotein</keyword>
<evidence type="ECO:0000259" key="2">
    <source>
        <dbReference type="Pfam" id="PF00135"/>
    </source>
</evidence>
<feature type="domain" description="Carboxylesterase type B" evidence="2">
    <location>
        <begin position="2"/>
        <end position="198"/>
    </location>
</feature>
<accession>A0A8S1BCF4</accession>
<sequence>MPILIGFNNDEAHFLHMSLENEHYENENLRDSLALEFNLNANGFKGMEDIVRNFYFGDEPMSAAVKRNIIDFDSDFMFISPAYRSISKYLDYGVGNIFFYVFSYSGERNYFKDFFNYTGATHSDELGYLFDISYMKDKPVTPEDQVIINQMTTMWANFVKLGTPVPKTSDLLEIQWAPINNQSQRPYLNIDLQLSLRRSAFPSASNFLGSLL</sequence>
<evidence type="ECO:0000313" key="3">
    <source>
        <dbReference type="EMBL" id="CAB3256096.1"/>
    </source>
</evidence>
<dbReference type="Pfam" id="PF00135">
    <property type="entry name" value="COesterase"/>
    <property type="match status" value="1"/>
</dbReference>
<name>A0A8S1BCF4_ARCPL</name>
<dbReference type="SUPFAM" id="SSF53474">
    <property type="entry name" value="alpha/beta-Hydrolases"/>
    <property type="match status" value="1"/>
</dbReference>
<dbReference type="PANTHER" id="PTHR44590:SF4">
    <property type="entry name" value="CARBOXYLIC ESTER HYDROLASE"/>
    <property type="match status" value="1"/>
</dbReference>
<dbReference type="PANTHER" id="PTHR44590">
    <property type="entry name" value="CARBOXYLIC ESTER HYDROLASE-RELATED"/>
    <property type="match status" value="1"/>
</dbReference>
<dbReference type="AlphaFoldDB" id="A0A8S1BCF4"/>
<evidence type="ECO:0000313" key="4">
    <source>
        <dbReference type="Proteomes" id="UP000494256"/>
    </source>
</evidence>
<protein>
    <recommendedName>
        <fullName evidence="2">Carboxylesterase type B domain-containing protein</fullName>
    </recommendedName>
</protein>
<proteinExistence type="predicted"/>
<dbReference type="Proteomes" id="UP000494256">
    <property type="component" value="Unassembled WGS sequence"/>
</dbReference>
<comment type="caution">
    <text evidence="3">The sequence shown here is derived from an EMBL/GenBank/DDBJ whole genome shotgun (WGS) entry which is preliminary data.</text>
</comment>
<reference evidence="3 4" key="1">
    <citation type="submission" date="2020-04" db="EMBL/GenBank/DDBJ databases">
        <authorList>
            <person name="Wallbank WR R."/>
            <person name="Pardo Diaz C."/>
            <person name="Kozak K."/>
            <person name="Martin S."/>
            <person name="Jiggins C."/>
            <person name="Moest M."/>
            <person name="Warren A I."/>
            <person name="Byers J.R.P. K."/>
            <person name="Montejo-Kovacevich G."/>
            <person name="Yen C E."/>
        </authorList>
    </citation>
    <scope>NUCLEOTIDE SEQUENCE [LARGE SCALE GENOMIC DNA]</scope>
</reference>
<dbReference type="InterPro" id="IPR002018">
    <property type="entry name" value="CarbesteraseB"/>
</dbReference>
<gene>
    <name evidence="3" type="ORF">APLA_LOCUS15556</name>
</gene>
<dbReference type="EMBL" id="CADEBD010000446">
    <property type="protein sequence ID" value="CAB3256096.1"/>
    <property type="molecule type" value="Genomic_DNA"/>
</dbReference>